<dbReference type="Gene3D" id="3.30.70.270">
    <property type="match status" value="1"/>
</dbReference>
<organism evidence="7 8">
    <name type="scientific">Mariprofundus micogutta</name>
    <dbReference type="NCBI Taxonomy" id="1921010"/>
    <lineage>
        <taxon>Bacteria</taxon>
        <taxon>Pseudomonadati</taxon>
        <taxon>Pseudomonadota</taxon>
        <taxon>Candidatius Mariprofundia</taxon>
        <taxon>Mariprofundales</taxon>
        <taxon>Mariprofundaceae</taxon>
        <taxon>Mariprofundus</taxon>
    </lineage>
</organism>
<evidence type="ECO:0000259" key="5">
    <source>
        <dbReference type="PROSITE" id="PS50113"/>
    </source>
</evidence>
<dbReference type="GO" id="GO:0003824">
    <property type="term" value="F:catalytic activity"/>
    <property type="evidence" value="ECO:0007669"/>
    <property type="project" value="UniProtKB-ARBA"/>
</dbReference>
<proteinExistence type="predicted"/>
<dbReference type="Gene3D" id="3.40.50.2300">
    <property type="match status" value="1"/>
</dbReference>
<dbReference type="GO" id="GO:0000160">
    <property type="term" value="P:phosphorelay signal transduction system"/>
    <property type="evidence" value="ECO:0007669"/>
    <property type="project" value="InterPro"/>
</dbReference>
<dbReference type="Gene3D" id="3.30.450.20">
    <property type="entry name" value="PAS domain"/>
    <property type="match status" value="1"/>
</dbReference>
<dbReference type="InterPro" id="IPR011006">
    <property type="entry name" value="CheY-like_superfamily"/>
</dbReference>
<dbReference type="InterPro" id="IPR001610">
    <property type="entry name" value="PAC"/>
</dbReference>
<evidence type="ECO:0000256" key="1">
    <source>
        <dbReference type="PROSITE-ProRule" id="PRU00169"/>
    </source>
</evidence>
<evidence type="ECO:0000259" key="3">
    <source>
        <dbReference type="PROSITE" id="PS50110"/>
    </source>
</evidence>
<dbReference type="AlphaFoldDB" id="A0A1L8CMP3"/>
<feature type="domain" description="GGDEF" evidence="6">
    <location>
        <begin position="309"/>
        <end position="442"/>
    </location>
</feature>
<dbReference type="InterPro" id="IPR000014">
    <property type="entry name" value="PAS"/>
</dbReference>
<dbReference type="SMART" id="SM00086">
    <property type="entry name" value="PAC"/>
    <property type="match status" value="1"/>
</dbReference>
<feature type="domain" description="Response regulatory" evidence="3">
    <location>
        <begin position="5"/>
        <end position="118"/>
    </location>
</feature>
<dbReference type="SMART" id="SM00448">
    <property type="entry name" value="REC"/>
    <property type="match status" value="1"/>
</dbReference>
<dbReference type="RefSeq" id="WP_072659513.1">
    <property type="nucleotide sequence ID" value="NZ_BDFD01000008.1"/>
</dbReference>
<evidence type="ECO:0000259" key="6">
    <source>
        <dbReference type="PROSITE" id="PS50887"/>
    </source>
</evidence>
<dbReference type="SMART" id="SM00267">
    <property type="entry name" value="GGDEF"/>
    <property type="match status" value="1"/>
</dbReference>
<dbReference type="SUPFAM" id="SSF52172">
    <property type="entry name" value="CheY-like"/>
    <property type="match status" value="1"/>
</dbReference>
<dbReference type="NCBIfam" id="TIGR00254">
    <property type="entry name" value="GGDEF"/>
    <property type="match status" value="1"/>
</dbReference>
<dbReference type="PROSITE" id="PS50113">
    <property type="entry name" value="PAC"/>
    <property type="match status" value="1"/>
</dbReference>
<dbReference type="CDD" id="cd00130">
    <property type="entry name" value="PAS"/>
    <property type="match status" value="1"/>
</dbReference>
<dbReference type="Proteomes" id="UP000231632">
    <property type="component" value="Unassembled WGS sequence"/>
</dbReference>
<dbReference type="InterPro" id="IPR001789">
    <property type="entry name" value="Sig_transdc_resp-reg_receiver"/>
</dbReference>
<reference evidence="7 8" key="1">
    <citation type="journal article" date="2017" name="Arch. Microbiol.">
        <title>Mariprofundus micogutta sp. nov., a novel iron-oxidizing zetaproteobacterium isolated from a deep-sea hydrothermal field at the Bayonnaise knoll of the Izu-Ogasawara arc, and a description of Mariprofundales ord. nov. and Zetaproteobacteria classis nov.</title>
        <authorList>
            <person name="Makita H."/>
            <person name="Tanaka E."/>
            <person name="Mitsunobu S."/>
            <person name="Miyazaki M."/>
            <person name="Nunoura T."/>
            <person name="Uematsu K."/>
            <person name="Takaki Y."/>
            <person name="Nishi S."/>
            <person name="Shimamura S."/>
            <person name="Takai K."/>
        </authorList>
    </citation>
    <scope>NUCLEOTIDE SEQUENCE [LARGE SCALE GENOMIC DNA]</scope>
    <source>
        <strain evidence="7 8">ET2</strain>
    </source>
</reference>
<dbReference type="PROSITE" id="PS50887">
    <property type="entry name" value="GGDEF"/>
    <property type="match status" value="1"/>
</dbReference>
<feature type="domain" description="PAC" evidence="5">
    <location>
        <begin position="226"/>
        <end position="277"/>
    </location>
</feature>
<dbReference type="InterPro" id="IPR035965">
    <property type="entry name" value="PAS-like_dom_sf"/>
</dbReference>
<dbReference type="EMBL" id="BDFD01000008">
    <property type="protein sequence ID" value="GAV20188.1"/>
    <property type="molecule type" value="Genomic_DNA"/>
</dbReference>
<dbReference type="CDD" id="cd01949">
    <property type="entry name" value="GGDEF"/>
    <property type="match status" value="1"/>
</dbReference>
<dbReference type="PANTHER" id="PTHR46663:SF2">
    <property type="entry name" value="GGDEF DOMAIN-CONTAINING PROTEIN"/>
    <property type="match status" value="1"/>
</dbReference>
<dbReference type="PROSITE" id="PS50110">
    <property type="entry name" value="RESPONSE_REGULATORY"/>
    <property type="match status" value="1"/>
</dbReference>
<dbReference type="InterPro" id="IPR000160">
    <property type="entry name" value="GGDEF_dom"/>
</dbReference>
<dbReference type="PROSITE" id="PS50112">
    <property type="entry name" value="PAS"/>
    <property type="match status" value="1"/>
</dbReference>
<keyword evidence="1" id="KW-0597">Phosphoprotein</keyword>
<evidence type="ECO:0000313" key="7">
    <source>
        <dbReference type="EMBL" id="GAV20188.1"/>
    </source>
</evidence>
<comment type="caution">
    <text evidence="7">The sequence shown here is derived from an EMBL/GenBank/DDBJ whole genome shotgun (WGS) entry which is preliminary data.</text>
</comment>
<feature type="domain" description="PAS" evidence="4">
    <location>
        <begin position="150"/>
        <end position="224"/>
    </location>
</feature>
<protein>
    <submittedName>
        <fullName evidence="7">Cyclic di-GMP phosphodiesterase Gmr</fullName>
    </submittedName>
</protein>
<dbReference type="PANTHER" id="PTHR46663">
    <property type="entry name" value="DIGUANYLATE CYCLASE DGCT-RELATED"/>
    <property type="match status" value="1"/>
</dbReference>
<sequence length="447" mass="51142">MAQHNILIVEDEKMLREIYGQLLELEGHTVHSAEDYDHALALIDSSIDLALLDIQLSGRSGLDILTHIRTHFPDCPVIMMSGYADKATALQALRQGAVEYLEKPVAVSDLVKAIRHWLNFRTVQKEHHRLQDFEAMYKRLKQREVELRLTNERLSFLLKSTAAVIYASTVSNQGSTTFISDNIEHLCGHDSSAFTTSPTFRLDCVHPEDIGYVRDELQRTLQLGSNRFEYRFKHKNGHYFWVVEAVRVEKSDDEEVELLGFIVDITERKDKEEEMRQLAYSDQLTGLPNRSLFYDRLKQAVSHCQRSEKTMAVLFMDLDFFKPINDQLGHEWGDRALKEVSKRLQSCVRETDTTARVGGDEFSIILVDISCEQEACHIANVIIKRIQQPLILNNSSHVLGISIGICMESDKARDADTFLRLADNAMYQAKQSGRNRYCVYRSPNDGG</sequence>
<dbReference type="SUPFAM" id="SSF55073">
    <property type="entry name" value="Nucleotide cyclase"/>
    <property type="match status" value="1"/>
</dbReference>
<accession>A0A1L8CMP3</accession>
<evidence type="ECO:0000313" key="8">
    <source>
        <dbReference type="Proteomes" id="UP000231632"/>
    </source>
</evidence>
<dbReference type="InterPro" id="IPR052163">
    <property type="entry name" value="DGC-Regulatory_Protein"/>
</dbReference>
<dbReference type="CDD" id="cd00156">
    <property type="entry name" value="REC"/>
    <property type="match status" value="1"/>
</dbReference>
<dbReference type="SUPFAM" id="SSF55785">
    <property type="entry name" value="PYP-like sensor domain (PAS domain)"/>
    <property type="match status" value="1"/>
</dbReference>
<keyword evidence="2" id="KW-0175">Coiled coil</keyword>
<dbReference type="InterPro" id="IPR013655">
    <property type="entry name" value="PAS_fold_3"/>
</dbReference>
<evidence type="ECO:0000259" key="4">
    <source>
        <dbReference type="PROSITE" id="PS50112"/>
    </source>
</evidence>
<feature type="coiled-coil region" evidence="2">
    <location>
        <begin position="123"/>
        <end position="150"/>
    </location>
</feature>
<gene>
    <name evidence="7" type="ORF">MMIC_P1152</name>
</gene>
<dbReference type="Pfam" id="PF00072">
    <property type="entry name" value="Response_reg"/>
    <property type="match status" value="1"/>
</dbReference>
<dbReference type="Pfam" id="PF00990">
    <property type="entry name" value="GGDEF"/>
    <property type="match status" value="1"/>
</dbReference>
<dbReference type="InterPro" id="IPR000700">
    <property type="entry name" value="PAS-assoc_C"/>
</dbReference>
<keyword evidence="8" id="KW-1185">Reference proteome</keyword>
<dbReference type="InterPro" id="IPR029787">
    <property type="entry name" value="Nucleotide_cyclase"/>
</dbReference>
<dbReference type="STRING" id="1921010.MMIC_P1152"/>
<evidence type="ECO:0000256" key="2">
    <source>
        <dbReference type="SAM" id="Coils"/>
    </source>
</evidence>
<dbReference type="NCBIfam" id="TIGR00229">
    <property type="entry name" value="sensory_box"/>
    <property type="match status" value="1"/>
</dbReference>
<dbReference type="OrthoDB" id="9762141at2"/>
<dbReference type="FunFam" id="3.30.70.270:FF:000001">
    <property type="entry name" value="Diguanylate cyclase domain protein"/>
    <property type="match status" value="1"/>
</dbReference>
<dbReference type="Pfam" id="PF08447">
    <property type="entry name" value="PAS_3"/>
    <property type="match status" value="1"/>
</dbReference>
<feature type="modified residue" description="4-aspartylphosphate" evidence="1">
    <location>
        <position position="53"/>
    </location>
</feature>
<name>A0A1L8CMP3_9PROT</name>
<dbReference type="InterPro" id="IPR043128">
    <property type="entry name" value="Rev_trsase/Diguanyl_cyclase"/>
</dbReference>